<dbReference type="GO" id="GO:0043546">
    <property type="term" value="F:molybdopterin cofactor binding"/>
    <property type="evidence" value="ECO:0007669"/>
    <property type="project" value="InterPro"/>
</dbReference>
<dbReference type="InterPro" id="IPR006656">
    <property type="entry name" value="Mopterin_OxRdtase"/>
</dbReference>
<dbReference type="PANTHER" id="PTHR43105:SF14">
    <property type="entry name" value="FORMATE DEHYDROGENASE H"/>
    <property type="match status" value="1"/>
</dbReference>
<gene>
    <name evidence="7" type="ORF">A7E75_00400</name>
</gene>
<dbReference type="SUPFAM" id="SSF50692">
    <property type="entry name" value="ADC-like"/>
    <property type="match status" value="1"/>
</dbReference>
<dbReference type="Proteomes" id="UP000182264">
    <property type="component" value="Chromosome"/>
</dbReference>
<dbReference type="Gene3D" id="3.40.50.740">
    <property type="match status" value="1"/>
</dbReference>
<dbReference type="PANTHER" id="PTHR43105">
    <property type="entry name" value="RESPIRATORY NITRATE REDUCTASE"/>
    <property type="match status" value="1"/>
</dbReference>
<dbReference type="GO" id="GO:0022904">
    <property type="term" value="P:respiratory electron transport chain"/>
    <property type="evidence" value="ECO:0007669"/>
    <property type="project" value="TreeGrafter"/>
</dbReference>
<dbReference type="GO" id="GO:0016020">
    <property type="term" value="C:membrane"/>
    <property type="evidence" value="ECO:0007669"/>
    <property type="project" value="TreeGrafter"/>
</dbReference>
<keyword evidence="8" id="KW-1185">Reference proteome</keyword>
<dbReference type="EMBL" id="CP015518">
    <property type="protein sequence ID" value="APG23650.1"/>
    <property type="molecule type" value="Genomic_DNA"/>
</dbReference>
<dbReference type="InterPro" id="IPR006655">
    <property type="entry name" value="Mopterin_OxRdtase_prok_CS"/>
</dbReference>
<protein>
    <submittedName>
        <fullName evidence="7">Formate dehydrogenase</fullName>
    </submittedName>
</protein>
<feature type="domain" description="Molybdopterin dinucleotide-binding" evidence="6">
    <location>
        <begin position="414"/>
        <end position="516"/>
    </location>
</feature>
<organism evidence="7 8">
    <name type="scientific">Syntrophotalea acetylenica</name>
    <name type="common">Pelobacter acetylenicus</name>
    <dbReference type="NCBI Taxonomy" id="29542"/>
    <lineage>
        <taxon>Bacteria</taxon>
        <taxon>Pseudomonadati</taxon>
        <taxon>Thermodesulfobacteriota</taxon>
        <taxon>Desulfuromonadia</taxon>
        <taxon>Desulfuromonadales</taxon>
        <taxon>Syntrophotaleaceae</taxon>
        <taxon>Syntrophotalea</taxon>
    </lineage>
</organism>
<evidence type="ECO:0000256" key="3">
    <source>
        <dbReference type="ARBA" id="ARBA00023004"/>
    </source>
</evidence>
<dbReference type="KEGG" id="pace:A6070_09005"/>
<evidence type="ECO:0000313" key="8">
    <source>
        <dbReference type="Proteomes" id="UP000182264"/>
    </source>
</evidence>
<keyword evidence="2" id="KW-0560">Oxidoreductase</keyword>
<dbReference type="AlphaFoldDB" id="A0A1L3GCI1"/>
<evidence type="ECO:0000256" key="1">
    <source>
        <dbReference type="ARBA" id="ARBA00022723"/>
    </source>
</evidence>
<keyword evidence="1" id="KW-0479">Metal-binding</keyword>
<evidence type="ECO:0000256" key="2">
    <source>
        <dbReference type="ARBA" id="ARBA00023002"/>
    </source>
</evidence>
<evidence type="ECO:0000313" key="7">
    <source>
        <dbReference type="EMBL" id="APG23650.1"/>
    </source>
</evidence>
<dbReference type="Gene3D" id="2.40.40.20">
    <property type="match status" value="1"/>
</dbReference>
<dbReference type="InterPro" id="IPR009010">
    <property type="entry name" value="Asp_de-COase-like_dom_sf"/>
</dbReference>
<dbReference type="PROSITE" id="PS00490">
    <property type="entry name" value="MOLYBDOPTERIN_PROK_2"/>
    <property type="match status" value="1"/>
</dbReference>
<dbReference type="GO" id="GO:0003954">
    <property type="term" value="F:NADH dehydrogenase activity"/>
    <property type="evidence" value="ECO:0007669"/>
    <property type="project" value="TreeGrafter"/>
</dbReference>
<accession>A0A1L3GCI1</accession>
<dbReference type="SUPFAM" id="SSF53706">
    <property type="entry name" value="Formate dehydrogenase/DMSO reductase, domains 1-3"/>
    <property type="match status" value="1"/>
</dbReference>
<name>A0A1L3GCI1_SYNAC</name>
<dbReference type="Gene3D" id="3.40.228.10">
    <property type="entry name" value="Dimethylsulfoxide Reductase, domain 2"/>
    <property type="match status" value="1"/>
</dbReference>
<dbReference type="InterPro" id="IPR050123">
    <property type="entry name" value="Prok_molybdopt-oxidoreductase"/>
</dbReference>
<proteinExistence type="predicted"/>
<keyword evidence="3" id="KW-0408">Iron</keyword>
<evidence type="ECO:0000259" key="6">
    <source>
        <dbReference type="Pfam" id="PF01568"/>
    </source>
</evidence>
<dbReference type="GO" id="GO:0046872">
    <property type="term" value="F:metal ion binding"/>
    <property type="evidence" value="ECO:0007669"/>
    <property type="project" value="UniProtKB-KW"/>
</dbReference>
<dbReference type="GO" id="GO:0051536">
    <property type="term" value="F:iron-sulfur cluster binding"/>
    <property type="evidence" value="ECO:0007669"/>
    <property type="project" value="UniProtKB-KW"/>
</dbReference>
<dbReference type="STRING" id="29542.A6070_09005"/>
<sequence length="526" mass="58049">MTNSFADYLNTDLYFVIGSNPTEAHPMAGAKIMSSLLKGTKLIVADPRRIELAEKADIWLQLRPGTDIPLLNGLMHIIIKEDLHDKKFIDERTEGFEDLKAAVAKWTPEKTSEVTGVPVNLLYDAARLYAGTPKAMLCYTLGITEHICGVDNVMSTANIAMLTGHLGKEGCGVNPQRGQNNVQGACDMGALPGDYPGYQKVVNPEVQSKFEKAWGVKLSPKAGLTIPDMMDAAVEGKLKAMYVFGEDPVMTDPDANHIKKAFEAMDFVVVQEIFMSQTAKYADVILPGATFAEKDGTFTNSERRVQRVRKAIEPIADTKPDWKILCEVSNRMGYPMQYTHPTQIFNEIASLTPSYGGINYERIDVTGLQWPCPTLDHPGTPILHTQSFSRGKGLFKAIDHTPPAEMPDEDYPYLLSTGRILYHYNVTTRYSSALDTHRPEEAAMVHPADARVLGIVTGDTVQVTSRRGSIQTKVNVTDKVQSGMIWMSFHYHESPTNELTVNAFDPVSKTGEYKVAAVKIEKAATA</sequence>
<dbReference type="PROSITE" id="PS00932">
    <property type="entry name" value="MOLYBDOPTERIN_PROK_3"/>
    <property type="match status" value="1"/>
</dbReference>
<dbReference type="InterPro" id="IPR006657">
    <property type="entry name" value="MoPterin_dinucl-bd_dom"/>
</dbReference>
<dbReference type="Pfam" id="PF01568">
    <property type="entry name" value="Molydop_binding"/>
    <property type="match status" value="1"/>
</dbReference>
<dbReference type="Pfam" id="PF00384">
    <property type="entry name" value="Molybdopterin"/>
    <property type="match status" value="1"/>
</dbReference>
<reference evidence="7 8" key="1">
    <citation type="journal article" date="2017" name="Genome Announc.">
        <title>Complete Genome Sequences of Two Acetylene-Fermenting Pelobacter acetylenicus Strains.</title>
        <authorList>
            <person name="Sutton J.M."/>
            <person name="Baesman S.M."/>
            <person name="Fierst J.L."/>
            <person name="Poret-Peterson A.T."/>
            <person name="Oremland R.S."/>
            <person name="Dunlap D.S."/>
            <person name="Akob D.M."/>
        </authorList>
    </citation>
    <scope>NUCLEOTIDE SEQUENCE [LARGE SCALE GENOMIC DNA]</scope>
    <source>
        <strain evidence="7 8">DSM 3247</strain>
    </source>
</reference>
<evidence type="ECO:0000259" key="5">
    <source>
        <dbReference type="Pfam" id="PF00384"/>
    </source>
</evidence>
<evidence type="ECO:0000256" key="4">
    <source>
        <dbReference type="ARBA" id="ARBA00023014"/>
    </source>
</evidence>
<keyword evidence="4" id="KW-0411">Iron-sulfur</keyword>
<feature type="domain" description="Molybdopterin oxidoreductase" evidence="5">
    <location>
        <begin position="1"/>
        <end position="331"/>
    </location>
</feature>